<gene>
    <name evidence="4" type="ORF">CEUTPL_LOCUS756</name>
</gene>
<keyword evidence="5" id="KW-1185">Reference proteome</keyword>
<protein>
    <recommendedName>
        <fullName evidence="2">Thioredoxin domain-containing protein 17</fullName>
    </recommendedName>
</protein>
<accession>A0A9N9MA33</accession>
<organism evidence="4 5">
    <name type="scientific">Ceutorhynchus assimilis</name>
    <name type="common">cabbage seed weevil</name>
    <dbReference type="NCBI Taxonomy" id="467358"/>
    <lineage>
        <taxon>Eukaryota</taxon>
        <taxon>Metazoa</taxon>
        <taxon>Ecdysozoa</taxon>
        <taxon>Arthropoda</taxon>
        <taxon>Hexapoda</taxon>
        <taxon>Insecta</taxon>
        <taxon>Pterygota</taxon>
        <taxon>Neoptera</taxon>
        <taxon>Endopterygota</taxon>
        <taxon>Coleoptera</taxon>
        <taxon>Polyphaga</taxon>
        <taxon>Cucujiformia</taxon>
        <taxon>Curculionidae</taxon>
        <taxon>Ceutorhynchinae</taxon>
        <taxon>Ceutorhynchus</taxon>
    </lineage>
</organism>
<dbReference type="GO" id="GO:0047134">
    <property type="term" value="F:protein-disulfide reductase [NAD(P)H] activity"/>
    <property type="evidence" value="ECO:0007669"/>
    <property type="project" value="InterPro"/>
</dbReference>
<dbReference type="Gene3D" id="3.40.30.10">
    <property type="entry name" value="Glutaredoxin"/>
    <property type="match status" value="1"/>
</dbReference>
<dbReference type="InterPro" id="IPR010357">
    <property type="entry name" value="TXNDC17_dom"/>
</dbReference>
<dbReference type="PANTHER" id="PTHR12452">
    <property type="entry name" value="42-9-9 PROTEIN-RELATED"/>
    <property type="match status" value="1"/>
</dbReference>
<dbReference type="OrthoDB" id="78947at2759"/>
<evidence type="ECO:0000256" key="2">
    <source>
        <dbReference type="ARBA" id="ARBA00016949"/>
    </source>
</evidence>
<dbReference type="EMBL" id="OU892277">
    <property type="protein sequence ID" value="CAG9760020.1"/>
    <property type="molecule type" value="Genomic_DNA"/>
</dbReference>
<evidence type="ECO:0000256" key="1">
    <source>
        <dbReference type="ARBA" id="ARBA00008987"/>
    </source>
</evidence>
<dbReference type="InterPro" id="IPR036249">
    <property type="entry name" value="Thioredoxin-like_sf"/>
</dbReference>
<dbReference type="Proteomes" id="UP001152799">
    <property type="component" value="Chromosome 1"/>
</dbReference>
<dbReference type="PANTHER" id="PTHR12452:SF0">
    <property type="entry name" value="THIOREDOXIN DOMAIN-CONTAINING PROTEIN 17"/>
    <property type="match status" value="1"/>
</dbReference>
<dbReference type="InterPro" id="IPR045108">
    <property type="entry name" value="TXNDC17-like"/>
</dbReference>
<reference evidence="4" key="1">
    <citation type="submission" date="2022-01" db="EMBL/GenBank/DDBJ databases">
        <authorList>
            <person name="King R."/>
        </authorList>
    </citation>
    <scope>NUCLEOTIDE SEQUENCE</scope>
</reference>
<comment type="similarity">
    <text evidence="1">Belongs to the thioredoxin family.</text>
</comment>
<dbReference type="Pfam" id="PF06110">
    <property type="entry name" value="TXD17-like_Trx"/>
    <property type="match status" value="1"/>
</dbReference>
<feature type="domain" description="Thioredoxin" evidence="3">
    <location>
        <begin position="8"/>
        <end position="123"/>
    </location>
</feature>
<evidence type="ECO:0000313" key="5">
    <source>
        <dbReference type="Proteomes" id="UP001152799"/>
    </source>
</evidence>
<evidence type="ECO:0000259" key="3">
    <source>
        <dbReference type="Pfam" id="PF06110"/>
    </source>
</evidence>
<dbReference type="AlphaFoldDB" id="A0A9N9MA33"/>
<name>A0A9N9MA33_9CUCU</name>
<dbReference type="GO" id="GO:0005829">
    <property type="term" value="C:cytosol"/>
    <property type="evidence" value="ECO:0007669"/>
    <property type="project" value="TreeGrafter"/>
</dbReference>
<proteinExistence type="inferred from homology"/>
<sequence>MVVVHYLQGYDQYVKFFQEFNSHEQKAYVYFTGNKDSSGQSWCPDCNNAWPVVMGVLDALPDNHPLVIVEVGEREEWKNPQNPFRKDKVRLRVIPTIAIWNEVNKLEGVMCEKQELVSMLLEEFED</sequence>
<evidence type="ECO:0000313" key="4">
    <source>
        <dbReference type="EMBL" id="CAG9760020.1"/>
    </source>
</evidence>
<dbReference type="SUPFAM" id="SSF52833">
    <property type="entry name" value="Thioredoxin-like"/>
    <property type="match status" value="1"/>
</dbReference>